<feature type="transmembrane region" description="Helical" evidence="1">
    <location>
        <begin position="131"/>
        <end position="152"/>
    </location>
</feature>
<evidence type="ECO:0000313" key="2">
    <source>
        <dbReference type="EMBL" id="ENZ83191.1"/>
    </source>
</evidence>
<keyword evidence="1" id="KW-0812">Transmembrane</keyword>
<comment type="caution">
    <text evidence="2">The sequence shown here is derived from an EMBL/GenBank/DDBJ whole genome shotgun (WGS) entry which is preliminary data.</text>
</comment>
<dbReference type="AlphaFoldDB" id="R0D3N1"/>
<evidence type="ECO:0000313" key="3">
    <source>
        <dbReference type="Proteomes" id="UP000013063"/>
    </source>
</evidence>
<name>R0D3N1_CAUVI</name>
<evidence type="ECO:0000256" key="1">
    <source>
        <dbReference type="SAM" id="Phobius"/>
    </source>
</evidence>
<proteinExistence type="predicted"/>
<feature type="transmembrane region" description="Helical" evidence="1">
    <location>
        <begin position="187"/>
        <end position="208"/>
    </location>
</feature>
<sequence length="216" mass="22858" precursor="true">MFVGHYAAALAARAAEPRAPFWTYVLGCEALDIVWGGLVATGVEKASVDPHLAGSALVLSHMPFSHALPAALLWSVAIGAGLMTLLKLPGRAGLFIGLTVFSHWILDFLVHRPDLPLLWTGPKVGLGLWNHAVLEEAVEMGLLAIAGAAWAWRRGREGRSWWGAPAFLGFLLLLQMVPLLSPLGGDPLSLGGSALSAYLVACVIAWMVEPRGVAAT</sequence>
<dbReference type="EMBL" id="APMP01000003">
    <property type="protein sequence ID" value="ENZ83191.1"/>
    <property type="molecule type" value="Genomic_DNA"/>
</dbReference>
<feature type="transmembrane region" description="Helical" evidence="1">
    <location>
        <begin position="67"/>
        <end position="86"/>
    </location>
</feature>
<dbReference type="Proteomes" id="UP000013063">
    <property type="component" value="Unassembled WGS sequence"/>
</dbReference>
<feature type="transmembrane region" description="Helical" evidence="1">
    <location>
        <begin position="161"/>
        <end position="181"/>
    </location>
</feature>
<keyword evidence="1" id="KW-1133">Transmembrane helix</keyword>
<dbReference type="OrthoDB" id="327431at2"/>
<keyword evidence="3" id="KW-1185">Reference proteome</keyword>
<organism evidence="2 3">
    <name type="scientific">Caulobacter vibrioides OR37</name>
    <dbReference type="NCBI Taxonomy" id="1292034"/>
    <lineage>
        <taxon>Bacteria</taxon>
        <taxon>Pseudomonadati</taxon>
        <taxon>Pseudomonadota</taxon>
        <taxon>Alphaproteobacteria</taxon>
        <taxon>Caulobacterales</taxon>
        <taxon>Caulobacteraceae</taxon>
        <taxon>Caulobacter</taxon>
    </lineage>
</organism>
<dbReference type="PATRIC" id="fig|1292034.3.peg.957"/>
<feature type="transmembrane region" description="Helical" evidence="1">
    <location>
        <begin position="93"/>
        <end position="111"/>
    </location>
</feature>
<dbReference type="STRING" id="1292034.OR37_00966"/>
<keyword evidence="1" id="KW-0472">Membrane</keyword>
<gene>
    <name evidence="2" type="ORF">OR37_00966</name>
</gene>
<protein>
    <recommendedName>
        <fullName evidence="4">Membrane-bound metal-dependent hydrolase</fullName>
    </recommendedName>
</protein>
<reference evidence="2 3" key="1">
    <citation type="journal article" date="2013" name="Genome Announc.">
        <title>Draft Genome Sequence for Caulobacter sp. Strain OR37, a Bacterium Tolerant to Heavy Metals.</title>
        <authorList>
            <person name="Utturkar S.M."/>
            <person name="Bollmann A."/>
            <person name="Brzoska R.M."/>
            <person name="Klingeman D.M."/>
            <person name="Epstein S.E."/>
            <person name="Palumbo A.V."/>
            <person name="Brown S.D."/>
        </authorList>
    </citation>
    <scope>NUCLEOTIDE SEQUENCE [LARGE SCALE GENOMIC DNA]</scope>
    <source>
        <strain evidence="2 3">OR37</strain>
    </source>
</reference>
<dbReference type="eggNOG" id="ENOG5030G4A">
    <property type="taxonomic scope" value="Bacteria"/>
</dbReference>
<accession>R0D3N1</accession>
<evidence type="ECO:0008006" key="4">
    <source>
        <dbReference type="Google" id="ProtNLM"/>
    </source>
</evidence>
<dbReference type="RefSeq" id="WP_004616404.1">
    <property type="nucleotide sequence ID" value="NZ_APMP01000003.1"/>
</dbReference>